<dbReference type="EMBL" id="CAJNIZ010022112">
    <property type="protein sequence ID" value="CAE7458008.1"/>
    <property type="molecule type" value="Genomic_DNA"/>
</dbReference>
<evidence type="ECO:0000256" key="3">
    <source>
        <dbReference type="ARBA" id="ARBA00012663"/>
    </source>
</evidence>
<gene>
    <name evidence="9" type="primary">Hexb</name>
    <name evidence="9" type="ORF">SPIL2461_LOCUS11293</name>
</gene>
<dbReference type="PRINTS" id="PR00738">
    <property type="entry name" value="GLHYDRLASE20"/>
</dbReference>
<dbReference type="GO" id="GO:0030203">
    <property type="term" value="P:glycosaminoglycan metabolic process"/>
    <property type="evidence" value="ECO:0007669"/>
    <property type="project" value="TreeGrafter"/>
</dbReference>
<evidence type="ECO:0000256" key="6">
    <source>
        <dbReference type="SAM" id="MobiDB-lite"/>
    </source>
</evidence>
<dbReference type="Proteomes" id="UP000649617">
    <property type="component" value="Unassembled WGS sequence"/>
</dbReference>
<dbReference type="Pfam" id="PF00728">
    <property type="entry name" value="Glyco_hydro_20"/>
    <property type="match status" value="1"/>
</dbReference>
<keyword evidence="10" id="KW-1185">Reference proteome</keyword>
<dbReference type="PROSITE" id="PS00109">
    <property type="entry name" value="PROTEIN_KINASE_TYR"/>
    <property type="match status" value="1"/>
</dbReference>
<dbReference type="InterPro" id="IPR017853">
    <property type="entry name" value="GH"/>
</dbReference>
<feature type="region of interest" description="Disordered" evidence="6">
    <location>
        <begin position="71"/>
        <end position="91"/>
    </location>
</feature>
<comment type="catalytic activity">
    <reaction evidence="1">
        <text>Hydrolysis of terminal non-reducing N-acetyl-D-hexosamine residues in N-acetyl-beta-D-hexosaminides.</text>
        <dbReference type="EC" id="3.2.1.52"/>
    </reaction>
</comment>
<dbReference type="GO" id="GO:0004672">
    <property type="term" value="F:protein kinase activity"/>
    <property type="evidence" value="ECO:0007669"/>
    <property type="project" value="InterPro"/>
</dbReference>
<evidence type="ECO:0000256" key="5">
    <source>
        <dbReference type="PIRSR" id="PIRSR625705-1"/>
    </source>
</evidence>
<dbReference type="InterPro" id="IPR011009">
    <property type="entry name" value="Kinase-like_dom_sf"/>
</dbReference>
<dbReference type="GO" id="GO:0016020">
    <property type="term" value="C:membrane"/>
    <property type="evidence" value="ECO:0007669"/>
    <property type="project" value="TreeGrafter"/>
</dbReference>
<dbReference type="Gene3D" id="1.10.510.10">
    <property type="entry name" value="Transferase(Phosphotransferase) domain 1"/>
    <property type="match status" value="2"/>
</dbReference>
<dbReference type="InterPro" id="IPR029018">
    <property type="entry name" value="Hex-like_dom2"/>
</dbReference>
<protein>
    <recommendedName>
        <fullName evidence="3">beta-N-acetylhexosaminidase</fullName>
        <ecNumber evidence="3">3.2.1.52</ecNumber>
    </recommendedName>
</protein>
<evidence type="ECO:0000256" key="4">
    <source>
        <dbReference type="ARBA" id="ARBA00022801"/>
    </source>
</evidence>
<dbReference type="InterPro" id="IPR008266">
    <property type="entry name" value="Tyr_kinase_AS"/>
</dbReference>
<dbReference type="Pfam" id="PF00069">
    <property type="entry name" value="Pkinase"/>
    <property type="match status" value="1"/>
</dbReference>
<reference evidence="9" key="1">
    <citation type="submission" date="2021-02" db="EMBL/GenBank/DDBJ databases">
        <authorList>
            <person name="Dougan E. K."/>
            <person name="Rhodes N."/>
            <person name="Thang M."/>
            <person name="Chan C."/>
        </authorList>
    </citation>
    <scope>NUCLEOTIDE SEQUENCE</scope>
</reference>
<evidence type="ECO:0000256" key="7">
    <source>
        <dbReference type="SAM" id="SignalP"/>
    </source>
</evidence>
<dbReference type="Gene3D" id="3.30.379.10">
    <property type="entry name" value="Chitobiase/beta-hexosaminidase domain 2-like"/>
    <property type="match status" value="1"/>
</dbReference>
<name>A0A812S0T2_SYMPI</name>
<dbReference type="PANTHER" id="PTHR22600:SF21">
    <property type="entry name" value="BETA-HEXOSAMINIDASE A"/>
    <property type="match status" value="1"/>
</dbReference>
<evidence type="ECO:0000313" key="9">
    <source>
        <dbReference type="EMBL" id="CAE7458008.1"/>
    </source>
</evidence>
<comment type="caution">
    <text evidence="9">The sequence shown here is derived from an EMBL/GenBank/DDBJ whole genome shotgun (WGS) entry which is preliminary data.</text>
</comment>
<dbReference type="SUPFAM" id="SSF56112">
    <property type="entry name" value="Protein kinase-like (PK-like)"/>
    <property type="match status" value="1"/>
</dbReference>
<organism evidence="9 10">
    <name type="scientific">Symbiodinium pilosum</name>
    <name type="common">Dinoflagellate</name>
    <dbReference type="NCBI Taxonomy" id="2952"/>
    <lineage>
        <taxon>Eukaryota</taxon>
        <taxon>Sar</taxon>
        <taxon>Alveolata</taxon>
        <taxon>Dinophyceae</taxon>
        <taxon>Suessiales</taxon>
        <taxon>Symbiodiniaceae</taxon>
        <taxon>Symbiodinium</taxon>
    </lineage>
</organism>
<comment type="similarity">
    <text evidence="2">Belongs to the glycosyl hydrolase 20 family.</text>
</comment>
<dbReference type="AlphaFoldDB" id="A0A812S0T2"/>
<feature type="region of interest" description="Disordered" evidence="6">
    <location>
        <begin position="33"/>
        <end position="56"/>
    </location>
</feature>
<feature type="chain" id="PRO_5032619009" description="beta-N-acetylhexosaminidase" evidence="7">
    <location>
        <begin position="16"/>
        <end position="1171"/>
    </location>
</feature>
<evidence type="ECO:0000259" key="8">
    <source>
        <dbReference type="PROSITE" id="PS50011"/>
    </source>
</evidence>
<dbReference type="PANTHER" id="PTHR22600">
    <property type="entry name" value="BETA-HEXOSAMINIDASE"/>
    <property type="match status" value="1"/>
</dbReference>
<sequence>MRLLTVPLILQSLQAESEECPASPVTGLVLCRDMPGPGRAGRPRREQRERSHSRDVRESLWPWPRSLSLRRSRRGSDSDVSSHVDSDAPPLGPIQALRVNGCLIGFNLSGVEGWTETGQLCFGPWSTSAGGFAPQIARRLPLAFTSDESEAEDSCKLDTSGFRGVTRVDLEIGMDSEGDGPSLQMNEGYELVVAETAKLSAKSIHGFNRGLETLLVVLDALPAEAEENWTWAPGISNGSLLELSIKDAPKFAWRGLLLDTARHFVMESLLWVMAANKLNVLHWHLTDAMSFPLQLASLPWLAEKGSFGRNKIYSQADVRHIVTLAANLSIRVVPELDMPAHTASWIFGEPQTVSNCTHVLPHDPNDAKNPFKARDKLALDISSKRTQEVVSAILEEIADLFPDEFLHLGGDEVDYRCWTTMPHIKKWMKRKGYGALPALQHFFDHALKEVRRLGKRPIVWQDSFDQGLKLPEEAVVQQWKCWGSVGPEIRMWPEAEPAAQLGHASAFVATELNLSAVQSSCWYLDWDSQWTDFYEHAADEGPRETRPSSRLFGGEAALWTERIDFTNLACRTWPRTAAVAERLWSTSALPVALSTRSQVRHRLAAHSQRLHRLQGVPFRPLTEPRNEWSQVFEVLDDVDGACPLLATQAIQRDAEGWQEVITDAFEVPDQFRRREAEVNVRQTQQAVPVGNVWTTLDLRQSRRDLSRLESWRTDPDLCLIWAAFCTTSPLTLADGISLAKTRRSTTEALKLLTGVENVKDARSQSEAMQAGEAGADIAPPDETACPKLTLKAKACRGLQEEPQEAPLLPFDSWRGHAENVSLKPWQASGFSLIARLAKSVHSEVHYSQDNTGITGVAKVVSKNIANKEKDNSEKTVWLSDVDIQSFEDIRSEIAVLKFLSNTEHCPHVINILGCFEDSVSIYLVTGYCEEGDLFERVAYGDPLAETQKKRYVSELLQGVSHLHRHNIGHRDISLENVLLRKGSCVLSDFGQAVPLKAQDGRVLRYFVEAGKRMYRSPEMYVPRTTLVQVVCPADGKPGIPSLVSHETARCEVLLPADAEPGRPCNATPYGYAAAPADIFACGVCAFVLAVGKPPWTSALDSDPSFSFIRRHGVANLLQQWKGGARGPPSKSEEATLLADMLRVDPVRRSTSDECLRNVWLEAVTRNRSHTA</sequence>
<accession>A0A812S0T2</accession>
<evidence type="ECO:0000256" key="2">
    <source>
        <dbReference type="ARBA" id="ARBA00006285"/>
    </source>
</evidence>
<dbReference type="GO" id="GO:0004563">
    <property type="term" value="F:beta-N-acetylhexosaminidase activity"/>
    <property type="evidence" value="ECO:0007669"/>
    <property type="project" value="UniProtKB-EC"/>
</dbReference>
<evidence type="ECO:0000313" key="10">
    <source>
        <dbReference type="Proteomes" id="UP000649617"/>
    </source>
</evidence>
<evidence type="ECO:0000256" key="1">
    <source>
        <dbReference type="ARBA" id="ARBA00001231"/>
    </source>
</evidence>
<dbReference type="OrthoDB" id="541276at2759"/>
<proteinExistence type="inferred from homology"/>
<dbReference type="EC" id="3.2.1.52" evidence="3"/>
<dbReference type="GO" id="GO:0005975">
    <property type="term" value="P:carbohydrate metabolic process"/>
    <property type="evidence" value="ECO:0007669"/>
    <property type="project" value="InterPro"/>
</dbReference>
<dbReference type="Gene3D" id="3.20.20.80">
    <property type="entry name" value="Glycosidases"/>
    <property type="match status" value="1"/>
</dbReference>
<dbReference type="InterPro" id="IPR025705">
    <property type="entry name" value="Beta_hexosaminidase_sua/sub"/>
</dbReference>
<keyword evidence="7" id="KW-0732">Signal</keyword>
<dbReference type="SUPFAM" id="SSF55545">
    <property type="entry name" value="beta-N-acetylhexosaminidase-like domain"/>
    <property type="match status" value="1"/>
</dbReference>
<keyword evidence="4" id="KW-0378">Hydrolase</keyword>
<feature type="active site" description="Proton donor" evidence="5">
    <location>
        <position position="412"/>
    </location>
</feature>
<dbReference type="InterPro" id="IPR000719">
    <property type="entry name" value="Prot_kinase_dom"/>
</dbReference>
<dbReference type="GO" id="GO:0005524">
    <property type="term" value="F:ATP binding"/>
    <property type="evidence" value="ECO:0007669"/>
    <property type="project" value="InterPro"/>
</dbReference>
<feature type="signal peptide" evidence="7">
    <location>
        <begin position="1"/>
        <end position="15"/>
    </location>
</feature>
<dbReference type="SUPFAM" id="SSF51445">
    <property type="entry name" value="(Trans)glycosidases"/>
    <property type="match status" value="1"/>
</dbReference>
<feature type="domain" description="Protein kinase" evidence="8">
    <location>
        <begin position="830"/>
        <end position="1160"/>
    </location>
</feature>
<feature type="compositionally biased region" description="Basic and acidic residues" evidence="6">
    <location>
        <begin position="43"/>
        <end position="56"/>
    </location>
</feature>
<dbReference type="InterPro" id="IPR015883">
    <property type="entry name" value="Glyco_hydro_20_cat"/>
</dbReference>
<dbReference type="PROSITE" id="PS50011">
    <property type="entry name" value="PROTEIN_KINASE_DOM"/>
    <property type="match status" value="1"/>
</dbReference>
<feature type="compositionally biased region" description="Basic and acidic residues" evidence="6">
    <location>
        <begin position="74"/>
        <end position="86"/>
    </location>
</feature>